<dbReference type="AlphaFoldDB" id="A0A6H1ZBC6"/>
<protein>
    <submittedName>
        <fullName evidence="1">Uncharacterized protein</fullName>
    </submittedName>
</protein>
<dbReference type="EMBL" id="MT141570">
    <property type="protein sequence ID" value="QJA67369.1"/>
    <property type="molecule type" value="Genomic_DNA"/>
</dbReference>
<proteinExistence type="predicted"/>
<evidence type="ECO:0000313" key="4">
    <source>
        <dbReference type="EMBL" id="QJH93971.1"/>
    </source>
</evidence>
<name>A0A6H1ZBC6_9ZZZZ</name>
<sequence>MTEPDEMLRWIARRMESLKIWLRDHGRSAKRPRPESEIEMKEYDLARFEEIRAAYVKAWERKKAAA</sequence>
<evidence type="ECO:0000313" key="5">
    <source>
        <dbReference type="EMBL" id="QJI05295.1"/>
    </source>
</evidence>
<dbReference type="EMBL" id="MT145197">
    <property type="protein sequence ID" value="QJI05295.1"/>
    <property type="molecule type" value="Genomic_DNA"/>
</dbReference>
<organism evidence="1">
    <name type="scientific">viral metagenome</name>
    <dbReference type="NCBI Taxonomy" id="1070528"/>
    <lineage>
        <taxon>unclassified sequences</taxon>
        <taxon>metagenomes</taxon>
        <taxon>organismal metagenomes</taxon>
    </lineage>
</organism>
<gene>
    <name evidence="3" type="ORF">MM171A00166_0022</name>
    <name evidence="5" type="ORF">MM415A00140_0045</name>
    <name evidence="2" type="ORF">MM415B00227_0031</name>
    <name evidence="1" type="ORF">TM448A00134_0011</name>
    <name evidence="4" type="ORF">TM448B00166_0015</name>
</gene>
<evidence type="ECO:0000313" key="2">
    <source>
        <dbReference type="EMBL" id="QJA67369.1"/>
    </source>
</evidence>
<evidence type="ECO:0000313" key="1">
    <source>
        <dbReference type="EMBL" id="QJA44677.1"/>
    </source>
</evidence>
<dbReference type="EMBL" id="MT143979">
    <property type="protein sequence ID" value="QJA44677.1"/>
    <property type="molecule type" value="Genomic_DNA"/>
</dbReference>
<accession>A0A6H1ZBC6</accession>
<evidence type="ECO:0000313" key="3">
    <source>
        <dbReference type="EMBL" id="QJB00779.1"/>
    </source>
</evidence>
<dbReference type="EMBL" id="MT143701">
    <property type="protein sequence ID" value="QJB00779.1"/>
    <property type="molecule type" value="Genomic_DNA"/>
</dbReference>
<reference evidence="1" key="1">
    <citation type="submission" date="2020-03" db="EMBL/GenBank/DDBJ databases">
        <title>The deep terrestrial virosphere.</title>
        <authorList>
            <person name="Holmfeldt K."/>
            <person name="Nilsson E."/>
            <person name="Simone D."/>
            <person name="Lopez-Fernandez M."/>
            <person name="Wu X."/>
            <person name="de Brujin I."/>
            <person name="Lundin D."/>
            <person name="Andersson A."/>
            <person name="Bertilsson S."/>
            <person name="Dopson M."/>
        </authorList>
    </citation>
    <scope>NUCLEOTIDE SEQUENCE</scope>
    <source>
        <strain evidence="3">MM171A00166</strain>
        <strain evidence="5">MM415A00140</strain>
        <strain evidence="2">MM415B00227</strain>
        <strain evidence="1">TM448A00134</strain>
        <strain evidence="4">TM448B00166</strain>
    </source>
</reference>
<dbReference type="EMBL" id="MT144594">
    <property type="protein sequence ID" value="QJH93971.1"/>
    <property type="molecule type" value="Genomic_DNA"/>
</dbReference>